<dbReference type="AlphaFoldDB" id="A0AAN7PDY7"/>
<organism evidence="1 2">
    <name type="scientific">Aquatica leii</name>
    <dbReference type="NCBI Taxonomy" id="1421715"/>
    <lineage>
        <taxon>Eukaryota</taxon>
        <taxon>Metazoa</taxon>
        <taxon>Ecdysozoa</taxon>
        <taxon>Arthropoda</taxon>
        <taxon>Hexapoda</taxon>
        <taxon>Insecta</taxon>
        <taxon>Pterygota</taxon>
        <taxon>Neoptera</taxon>
        <taxon>Endopterygota</taxon>
        <taxon>Coleoptera</taxon>
        <taxon>Polyphaga</taxon>
        <taxon>Elateriformia</taxon>
        <taxon>Elateroidea</taxon>
        <taxon>Lampyridae</taxon>
        <taxon>Luciolinae</taxon>
        <taxon>Aquatica</taxon>
    </lineage>
</organism>
<name>A0AAN7PDY7_9COLE</name>
<dbReference type="Proteomes" id="UP001353858">
    <property type="component" value="Unassembled WGS sequence"/>
</dbReference>
<sequence length="212" mass="24322">MTGVHSTAVKRKLFNTDSDSGNSDIPSEVDDSDKDKDYCYVNESDKNSSVCETEVCKTIMSLWLHVVRDNIYKSFFLVAGHTHLPSDRNFAAIEKHKKYVGQVYSPGCWIQVVTESGTRNPFNVYEIDQSDFFSFNKLSGSLNRKNLTEDKLNVDFSQVCCFKFEAEHPTKVFIKHFLNEDFKSVNVGKRGQKIHQIVDFNTIKRNTTIQLK</sequence>
<dbReference type="EMBL" id="JARPUR010000002">
    <property type="protein sequence ID" value="KAK4883452.1"/>
    <property type="molecule type" value="Genomic_DNA"/>
</dbReference>
<comment type="caution">
    <text evidence="1">The sequence shown here is derived from an EMBL/GenBank/DDBJ whole genome shotgun (WGS) entry which is preliminary data.</text>
</comment>
<protein>
    <submittedName>
        <fullName evidence="1">Uncharacterized protein</fullName>
    </submittedName>
</protein>
<accession>A0AAN7PDY7</accession>
<proteinExistence type="predicted"/>
<gene>
    <name evidence="1" type="ORF">RN001_006771</name>
</gene>
<keyword evidence="2" id="KW-1185">Reference proteome</keyword>
<evidence type="ECO:0000313" key="1">
    <source>
        <dbReference type="EMBL" id="KAK4883452.1"/>
    </source>
</evidence>
<reference evidence="2" key="1">
    <citation type="submission" date="2023-01" db="EMBL/GenBank/DDBJ databases">
        <title>Key to firefly adult light organ development and bioluminescence: homeobox transcription factors regulate luciferase expression and transportation to peroxisome.</title>
        <authorList>
            <person name="Fu X."/>
        </authorList>
    </citation>
    <scope>NUCLEOTIDE SEQUENCE [LARGE SCALE GENOMIC DNA]</scope>
</reference>
<evidence type="ECO:0000313" key="2">
    <source>
        <dbReference type="Proteomes" id="UP001353858"/>
    </source>
</evidence>